<dbReference type="PANTHER" id="PTHR31084:SF0">
    <property type="entry name" value="ALPHA-L-FUCOSIDASE 2"/>
    <property type="match status" value="1"/>
</dbReference>
<accession>A0AAD6VC29</accession>
<evidence type="ECO:0000259" key="1">
    <source>
        <dbReference type="Pfam" id="PF22124"/>
    </source>
</evidence>
<organism evidence="2 3">
    <name type="scientific">Mycena pura</name>
    <dbReference type="NCBI Taxonomy" id="153505"/>
    <lineage>
        <taxon>Eukaryota</taxon>
        <taxon>Fungi</taxon>
        <taxon>Dikarya</taxon>
        <taxon>Basidiomycota</taxon>
        <taxon>Agaricomycotina</taxon>
        <taxon>Agaricomycetes</taxon>
        <taxon>Agaricomycetidae</taxon>
        <taxon>Agaricales</taxon>
        <taxon>Marasmiineae</taxon>
        <taxon>Mycenaceae</taxon>
        <taxon>Mycena</taxon>
    </lineage>
</organism>
<evidence type="ECO:0000313" key="2">
    <source>
        <dbReference type="EMBL" id="KAJ7208653.1"/>
    </source>
</evidence>
<name>A0AAD6VC29_9AGAR</name>
<comment type="caution">
    <text evidence="2">The sequence shown here is derived from an EMBL/GenBank/DDBJ whole genome shotgun (WGS) entry which is preliminary data.</text>
</comment>
<proteinExistence type="predicted"/>
<keyword evidence="3" id="KW-1185">Reference proteome</keyword>
<dbReference type="Proteomes" id="UP001219525">
    <property type="component" value="Unassembled WGS sequence"/>
</dbReference>
<dbReference type="InterPro" id="IPR054363">
    <property type="entry name" value="GH95_cat"/>
</dbReference>
<gene>
    <name evidence="2" type="ORF">GGX14DRAFT_566864</name>
</gene>
<dbReference type="PANTHER" id="PTHR31084">
    <property type="entry name" value="ALPHA-L-FUCOSIDASE 2"/>
    <property type="match status" value="1"/>
</dbReference>
<dbReference type="GO" id="GO:0005975">
    <property type="term" value="P:carbohydrate metabolic process"/>
    <property type="evidence" value="ECO:0007669"/>
    <property type="project" value="InterPro"/>
</dbReference>
<dbReference type="Pfam" id="PF22124">
    <property type="entry name" value="Glyco_hydro_95_cat"/>
    <property type="match status" value="1"/>
</dbReference>
<dbReference type="InterPro" id="IPR012341">
    <property type="entry name" value="6hp_glycosidase-like_sf"/>
</dbReference>
<reference evidence="2" key="1">
    <citation type="submission" date="2023-03" db="EMBL/GenBank/DDBJ databases">
        <title>Massive genome expansion in bonnet fungi (Mycena s.s.) driven by repeated elements and novel gene families across ecological guilds.</title>
        <authorList>
            <consortium name="Lawrence Berkeley National Laboratory"/>
            <person name="Harder C.B."/>
            <person name="Miyauchi S."/>
            <person name="Viragh M."/>
            <person name="Kuo A."/>
            <person name="Thoen E."/>
            <person name="Andreopoulos B."/>
            <person name="Lu D."/>
            <person name="Skrede I."/>
            <person name="Drula E."/>
            <person name="Henrissat B."/>
            <person name="Morin E."/>
            <person name="Kohler A."/>
            <person name="Barry K."/>
            <person name="LaButti K."/>
            <person name="Morin E."/>
            <person name="Salamov A."/>
            <person name="Lipzen A."/>
            <person name="Mereny Z."/>
            <person name="Hegedus B."/>
            <person name="Baldrian P."/>
            <person name="Stursova M."/>
            <person name="Weitz H."/>
            <person name="Taylor A."/>
            <person name="Grigoriev I.V."/>
            <person name="Nagy L.G."/>
            <person name="Martin F."/>
            <person name="Kauserud H."/>
        </authorList>
    </citation>
    <scope>NUCLEOTIDE SEQUENCE</scope>
    <source>
        <strain evidence="2">9144</strain>
    </source>
</reference>
<dbReference type="AlphaFoldDB" id="A0AAD6VC29"/>
<evidence type="ECO:0000313" key="3">
    <source>
        <dbReference type="Proteomes" id="UP001219525"/>
    </source>
</evidence>
<feature type="domain" description="Glycosyl hydrolase family 95 catalytic" evidence="1">
    <location>
        <begin position="54"/>
        <end position="128"/>
    </location>
</feature>
<sequence>MIAGHGFADDDEELKAMAYGSRPGLLDAAVLGIPASDPAVAAARAVFPIIKPHLQQIGSLGQILEWHAEYAEPVPGPKHLSPMWAHMPGHAFSPLLNSTLFDAVQVLLDRRIAHGSGGTGWSRTWLIAQSESV</sequence>
<dbReference type="EMBL" id="JARJCW010000033">
    <property type="protein sequence ID" value="KAJ7208653.1"/>
    <property type="molecule type" value="Genomic_DNA"/>
</dbReference>
<protein>
    <recommendedName>
        <fullName evidence="1">Glycosyl hydrolase family 95 catalytic domain-containing protein</fullName>
    </recommendedName>
</protein>
<dbReference type="Gene3D" id="1.50.10.10">
    <property type="match status" value="1"/>
</dbReference>
<dbReference type="GO" id="GO:0004560">
    <property type="term" value="F:alpha-L-fucosidase activity"/>
    <property type="evidence" value="ECO:0007669"/>
    <property type="project" value="TreeGrafter"/>
</dbReference>